<dbReference type="Pfam" id="PF09684">
    <property type="entry name" value="Tail_P2_I"/>
    <property type="match status" value="1"/>
</dbReference>
<dbReference type="InterPro" id="IPR006521">
    <property type="entry name" value="Tail_protein_I"/>
</dbReference>
<dbReference type="RefSeq" id="WP_209336708.1">
    <property type="nucleotide sequence ID" value="NZ_JAGIYY010000008.1"/>
</dbReference>
<protein>
    <submittedName>
        <fullName evidence="1">Phage tail protein I</fullName>
    </submittedName>
</protein>
<reference evidence="1" key="1">
    <citation type="submission" date="2021-03" db="EMBL/GenBank/DDBJ databases">
        <title>Genome sequencing and assembly of Tianweitania sediminis.</title>
        <authorList>
            <person name="Chhetri G."/>
        </authorList>
    </citation>
    <scope>NUCLEOTIDE SEQUENCE</scope>
    <source>
        <strain evidence="1">Z8</strain>
    </source>
</reference>
<evidence type="ECO:0000313" key="2">
    <source>
        <dbReference type="Proteomes" id="UP000666240"/>
    </source>
</evidence>
<dbReference type="AlphaFoldDB" id="A0A8J7RPA4"/>
<organism evidence="1 2">
    <name type="scientific">Tianweitania sediminis</name>
    <dbReference type="NCBI Taxonomy" id="1502156"/>
    <lineage>
        <taxon>Bacteria</taxon>
        <taxon>Pseudomonadati</taxon>
        <taxon>Pseudomonadota</taxon>
        <taxon>Alphaproteobacteria</taxon>
        <taxon>Hyphomicrobiales</taxon>
        <taxon>Phyllobacteriaceae</taxon>
        <taxon>Tianweitania</taxon>
    </lineage>
</organism>
<proteinExistence type="predicted"/>
<dbReference type="Proteomes" id="UP000666240">
    <property type="component" value="Unassembled WGS sequence"/>
</dbReference>
<dbReference type="EMBL" id="JAGIYY010000008">
    <property type="protein sequence ID" value="MBP0440691.1"/>
    <property type="molecule type" value="Genomic_DNA"/>
</dbReference>
<name>A0A8J7RPA4_9HYPH</name>
<comment type="caution">
    <text evidence="1">The sequence shown here is derived from an EMBL/GenBank/DDBJ whole genome shotgun (WGS) entry which is preliminary data.</text>
</comment>
<gene>
    <name evidence="1" type="ORF">J5Y06_18735</name>
</gene>
<evidence type="ECO:0000313" key="1">
    <source>
        <dbReference type="EMBL" id="MBP0440691.1"/>
    </source>
</evidence>
<dbReference type="NCBIfam" id="TIGR01634">
    <property type="entry name" value="tail_P2_I"/>
    <property type="match status" value="1"/>
</dbReference>
<sequence length="240" mass="26420">MTTEPLFSNQIWLTDEDGNPVNFGSPYGPATLVPDILPSNSGPFERALALGLSDDLAVPFAEILDPATTPARFKPQLAAHESVDLWYDDWSDDRQRAMIAEAPALAKIKGTHEAAVRFLGYVDAEVIDRRAYPARFVLGLSSPTFTPLNHPAFKARYLVKVHLKKPLNAFVLGRSALAQGALRTVDLEPIRRAKFALQVSKAPETEYLVTFAWRRPATFGDAIPLGDDLPFGGYVDRTTL</sequence>
<keyword evidence="2" id="KW-1185">Reference proteome</keyword>
<accession>A0A8J7RPA4</accession>